<organism evidence="5 6">
    <name type="scientific">Cylindrotheca closterium</name>
    <dbReference type="NCBI Taxonomy" id="2856"/>
    <lineage>
        <taxon>Eukaryota</taxon>
        <taxon>Sar</taxon>
        <taxon>Stramenopiles</taxon>
        <taxon>Ochrophyta</taxon>
        <taxon>Bacillariophyta</taxon>
        <taxon>Bacillariophyceae</taxon>
        <taxon>Bacillariophycidae</taxon>
        <taxon>Bacillariales</taxon>
        <taxon>Bacillariaceae</taxon>
        <taxon>Cylindrotheca</taxon>
    </lineage>
</organism>
<feature type="compositionally biased region" description="Basic and acidic residues" evidence="3">
    <location>
        <begin position="434"/>
        <end position="443"/>
    </location>
</feature>
<gene>
    <name evidence="5" type="ORF">CYCCA115_LOCUS9763</name>
</gene>
<comment type="caution">
    <text evidence="5">The sequence shown here is derived from an EMBL/GenBank/DDBJ whole genome shotgun (WGS) entry which is preliminary data.</text>
</comment>
<keyword evidence="2" id="KW-0472">Membrane</keyword>
<dbReference type="AlphaFoldDB" id="A0AAD2CTF5"/>
<feature type="region of interest" description="Disordered" evidence="3">
    <location>
        <begin position="434"/>
        <end position="534"/>
    </location>
</feature>
<evidence type="ECO:0000256" key="1">
    <source>
        <dbReference type="ARBA" id="ARBA00004370"/>
    </source>
</evidence>
<name>A0AAD2CTF5_9STRA</name>
<sequence length="534" mass="60239">MPISMVKEQISDNDGVNQHEHQISPVYADDSGQLFAHCQNGEWMEPFWDCHDEPVYNTDEDEKESISNASSSQYFAKQDFRGWQSAYINPMGLTVFLGGLAVVAHPFFWIAGALTALGTVKACLEDENLCTGDWLYSLTDEEQRKALELKDNQNLSREVSEVTYEYGGTAKVLTEKKTLLAIEAGPPIIPEEEETEIEDEDDLKTVNGETVDTAAVNKSLDPRLLKNTPDALNWVHRFYPPLAECAMENVTLVGLSALDFFNVFFADDAPFTFEELQRKRQDKHIVYGQWEQLENVKQASLHPESCRDLSLLMKERLLRFKTKTNSFFGPPYADATKSQRALVASKKLLVLEATTTLKEVPFCERFYVMERWVVTAEKKDDVYHASLSISFEVIFVESCPFESQIVSSSKKTFLEIANTWLSLAQQALKQTEQARSERLEQSKNAKVPSSITTTRKEEDSAIEVKHEGQRLTSIMDDHGVDCGPVGKMSSSRNRRLNTFRHNLSKLSVSKLTKKRTPLSTSPSSLSRPTATLSA</sequence>
<dbReference type="PANTHER" id="PTHR47666:SF1">
    <property type="entry name" value="PROTEIN VASCULAR ASSOCIATED DEATH 1, CHLOROPLASTIC"/>
    <property type="match status" value="1"/>
</dbReference>
<comment type="subcellular location">
    <subcellularLocation>
        <location evidence="1">Membrane</location>
    </subcellularLocation>
</comment>
<reference evidence="5" key="1">
    <citation type="submission" date="2023-08" db="EMBL/GenBank/DDBJ databases">
        <authorList>
            <person name="Audoor S."/>
            <person name="Bilcke G."/>
        </authorList>
    </citation>
    <scope>NUCLEOTIDE SEQUENCE</scope>
</reference>
<dbReference type="EMBL" id="CAKOGP040001446">
    <property type="protein sequence ID" value="CAJ1945619.1"/>
    <property type="molecule type" value="Genomic_DNA"/>
</dbReference>
<feature type="domain" description="VASt" evidence="4">
    <location>
        <begin position="243"/>
        <end position="425"/>
    </location>
</feature>
<evidence type="ECO:0000313" key="6">
    <source>
        <dbReference type="Proteomes" id="UP001295423"/>
    </source>
</evidence>
<dbReference type="InterPro" id="IPR031968">
    <property type="entry name" value="VASt"/>
</dbReference>
<feature type="compositionally biased region" description="Polar residues" evidence="3">
    <location>
        <begin position="444"/>
        <end position="453"/>
    </location>
</feature>
<proteinExistence type="predicted"/>
<accession>A0AAD2CTF5</accession>
<dbReference type="Pfam" id="PF16016">
    <property type="entry name" value="VASt"/>
    <property type="match status" value="1"/>
</dbReference>
<evidence type="ECO:0000259" key="4">
    <source>
        <dbReference type="PROSITE" id="PS51778"/>
    </source>
</evidence>
<evidence type="ECO:0000256" key="3">
    <source>
        <dbReference type="SAM" id="MobiDB-lite"/>
    </source>
</evidence>
<dbReference type="Proteomes" id="UP001295423">
    <property type="component" value="Unassembled WGS sequence"/>
</dbReference>
<dbReference type="PANTHER" id="PTHR47666">
    <property type="entry name" value="PROTEIN VASCULAR ASSOCIATED DEATH 1, CHLOROPLASTIC"/>
    <property type="match status" value="1"/>
</dbReference>
<feature type="compositionally biased region" description="Basic and acidic residues" evidence="3">
    <location>
        <begin position="454"/>
        <end position="480"/>
    </location>
</feature>
<keyword evidence="6" id="KW-1185">Reference proteome</keyword>
<evidence type="ECO:0000256" key="2">
    <source>
        <dbReference type="ARBA" id="ARBA00023136"/>
    </source>
</evidence>
<feature type="compositionally biased region" description="Low complexity" evidence="3">
    <location>
        <begin position="517"/>
        <end position="534"/>
    </location>
</feature>
<dbReference type="PROSITE" id="PS51778">
    <property type="entry name" value="VAST"/>
    <property type="match status" value="1"/>
</dbReference>
<protein>
    <recommendedName>
        <fullName evidence="4">VASt domain-containing protein</fullName>
    </recommendedName>
</protein>
<dbReference type="GO" id="GO:0016020">
    <property type="term" value="C:membrane"/>
    <property type="evidence" value="ECO:0007669"/>
    <property type="project" value="UniProtKB-SubCell"/>
</dbReference>
<evidence type="ECO:0000313" key="5">
    <source>
        <dbReference type="EMBL" id="CAJ1945619.1"/>
    </source>
</evidence>